<evidence type="ECO:0008006" key="3">
    <source>
        <dbReference type="Google" id="ProtNLM"/>
    </source>
</evidence>
<dbReference type="InterPro" id="IPR043519">
    <property type="entry name" value="NT_sf"/>
</dbReference>
<gene>
    <name evidence="1" type="ORF">Aau02nite_08570</name>
</gene>
<sequence>MVEGDRAHGVRVIRIVDHDSGWAVRFAELGRRLRGALGDVALRIDHIGSTAVPGLAAKPVVDIQISVARLEPLGPFREPLAGLGFVHRADNPERTKRYFREPPGEPRTHVHVRRAGSFSEQFPLLFRDYLRAHPSDAAEYAEVKRRLAAEHPHDGLAYTDAKAGHCWRIIHRADDWAQQTGWSPGPSDA</sequence>
<comment type="caution">
    <text evidence="1">The sequence shown here is derived from an EMBL/GenBank/DDBJ whole genome shotgun (WGS) entry which is preliminary data.</text>
</comment>
<dbReference type="PANTHER" id="PTHR34822:SF1">
    <property type="entry name" value="GRPB FAMILY PROTEIN"/>
    <property type="match status" value="1"/>
</dbReference>
<dbReference type="SUPFAM" id="SSF81301">
    <property type="entry name" value="Nucleotidyltransferase"/>
    <property type="match status" value="1"/>
</dbReference>
<dbReference type="AlphaFoldDB" id="A0A919S3Q6"/>
<dbReference type="Pfam" id="PF04229">
    <property type="entry name" value="GrpB"/>
    <property type="match status" value="1"/>
</dbReference>
<name>A0A919S3Q6_9ACTN</name>
<organism evidence="1 2">
    <name type="scientific">Actinoplanes auranticolor</name>
    <dbReference type="NCBI Taxonomy" id="47988"/>
    <lineage>
        <taxon>Bacteria</taxon>
        <taxon>Bacillati</taxon>
        <taxon>Actinomycetota</taxon>
        <taxon>Actinomycetes</taxon>
        <taxon>Micromonosporales</taxon>
        <taxon>Micromonosporaceae</taxon>
        <taxon>Actinoplanes</taxon>
    </lineage>
</organism>
<reference evidence="1" key="1">
    <citation type="submission" date="2021-03" db="EMBL/GenBank/DDBJ databases">
        <title>Whole genome shotgun sequence of Actinoplanes auranticolor NBRC 12245.</title>
        <authorList>
            <person name="Komaki H."/>
            <person name="Tamura T."/>
        </authorList>
    </citation>
    <scope>NUCLEOTIDE SEQUENCE</scope>
    <source>
        <strain evidence="1">NBRC 12245</strain>
    </source>
</reference>
<dbReference type="Proteomes" id="UP000681340">
    <property type="component" value="Unassembled WGS sequence"/>
</dbReference>
<protein>
    <recommendedName>
        <fullName evidence="3">GrpB family protein</fullName>
    </recommendedName>
</protein>
<accession>A0A919S3Q6</accession>
<dbReference type="Gene3D" id="3.30.460.10">
    <property type="entry name" value="Beta Polymerase, domain 2"/>
    <property type="match status" value="1"/>
</dbReference>
<dbReference type="InterPro" id="IPR007344">
    <property type="entry name" value="GrpB/CoaE"/>
</dbReference>
<proteinExistence type="predicted"/>
<evidence type="ECO:0000313" key="1">
    <source>
        <dbReference type="EMBL" id="GIM64142.1"/>
    </source>
</evidence>
<evidence type="ECO:0000313" key="2">
    <source>
        <dbReference type="Proteomes" id="UP000681340"/>
    </source>
</evidence>
<keyword evidence="2" id="KW-1185">Reference proteome</keyword>
<dbReference type="PANTHER" id="PTHR34822">
    <property type="entry name" value="GRPB DOMAIN PROTEIN (AFU_ORTHOLOGUE AFUA_1G01530)"/>
    <property type="match status" value="1"/>
</dbReference>
<dbReference type="EMBL" id="BOQL01000007">
    <property type="protein sequence ID" value="GIM64142.1"/>
    <property type="molecule type" value="Genomic_DNA"/>
</dbReference>